<dbReference type="SUPFAM" id="SSF51556">
    <property type="entry name" value="Metallo-dependent hydrolases"/>
    <property type="match status" value="1"/>
</dbReference>
<dbReference type="GO" id="GO:0070573">
    <property type="term" value="F:metallodipeptidase activity"/>
    <property type="evidence" value="ECO:0007669"/>
    <property type="project" value="InterPro"/>
</dbReference>
<dbReference type="EMBL" id="CP159510">
    <property type="protein sequence ID" value="XCJ18196.1"/>
    <property type="molecule type" value="Genomic_DNA"/>
</dbReference>
<dbReference type="EC" id="3.4.13.19" evidence="1"/>
<sequence length="346" mass="38530">MTETLEEHVKRLQHQFITVDAHFDLLMEVDLRRKLGYRKVIETEFLPGIRAGGVDVLVCSLFISSQYLPEMGLKKALDQVSALYSEMKESPDKLQLCTTFNEIVTARAAGKLAILLSFEGVDPLTNDLDLLQIFYRLGVRFVGLTWSRRNEAADGCHFADVDEGQQGGLTEFGVRLIEQAQNMSMILDVSHLNDAGFADVLSRAKTPVIASHSNARRIASSKRNLTDQQIRALAETGGVIGMNGCNMFVSDKYEEGDVAHLINHLDYMVQLVGAEHVGIGLDICHSMTDIPLKPAGHTGPDNFDIIRSHRDFPLIIEELIKRGYPDNQIGMILGGNFMNLYKKVLK</sequence>
<proteinExistence type="predicted"/>
<dbReference type="AlphaFoldDB" id="A0AAU8IJC1"/>
<keyword evidence="1" id="KW-0378">Hydrolase</keyword>
<dbReference type="GO" id="GO:0006508">
    <property type="term" value="P:proteolysis"/>
    <property type="evidence" value="ECO:0007669"/>
    <property type="project" value="InterPro"/>
</dbReference>
<evidence type="ECO:0000313" key="1">
    <source>
        <dbReference type="EMBL" id="XCJ18196.1"/>
    </source>
</evidence>
<keyword evidence="1" id="KW-0645">Protease</keyword>
<dbReference type="InterPro" id="IPR008257">
    <property type="entry name" value="Pept_M19"/>
</dbReference>
<dbReference type="PANTHER" id="PTHR10443">
    <property type="entry name" value="MICROSOMAL DIPEPTIDASE"/>
    <property type="match status" value="1"/>
</dbReference>
<dbReference type="PANTHER" id="PTHR10443:SF12">
    <property type="entry name" value="DIPEPTIDASE"/>
    <property type="match status" value="1"/>
</dbReference>
<keyword evidence="1" id="KW-0224">Dipeptidase</keyword>
<dbReference type="CDD" id="cd01301">
    <property type="entry name" value="rDP_like"/>
    <property type="match status" value="1"/>
</dbReference>
<dbReference type="InterPro" id="IPR032466">
    <property type="entry name" value="Metal_Hydrolase"/>
</dbReference>
<accession>A0AAU8IJC1</accession>
<gene>
    <name evidence="1" type="ORF">ABNN70_07085</name>
</gene>
<organism evidence="1">
    <name type="scientific">Sporolactobacillus sp. Y61</name>
    <dbReference type="NCBI Taxonomy" id="3160863"/>
    <lineage>
        <taxon>Bacteria</taxon>
        <taxon>Bacillati</taxon>
        <taxon>Bacillota</taxon>
        <taxon>Bacilli</taxon>
        <taxon>Bacillales</taxon>
        <taxon>Sporolactobacillaceae</taxon>
        <taxon>Sporolactobacillus</taxon>
    </lineage>
</organism>
<name>A0AAU8IJC1_9BACL</name>
<dbReference type="Pfam" id="PF01244">
    <property type="entry name" value="Peptidase_M19"/>
    <property type="match status" value="1"/>
</dbReference>
<dbReference type="Gene3D" id="3.20.20.140">
    <property type="entry name" value="Metal-dependent hydrolases"/>
    <property type="match status" value="1"/>
</dbReference>
<dbReference type="RefSeq" id="WP_129930066.1">
    <property type="nucleotide sequence ID" value="NZ_CP159510.1"/>
</dbReference>
<protein>
    <submittedName>
        <fullName evidence="1">Dipeptidase</fullName>
        <ecNumber evidence="1">3.4.13.19</ecNumber>
    </submittedName>
</protein>
<dbReference type="PROSITE" id="PS51365">
    <property type="entry name" value="RENAL_DIPEPTIDASE_2"/>
    <property type="match status" value="1"/>
</dbReference>
<reference evidence="1" key="1">
    <citation type="submission" date="2024-06" db="EMBL/GenBank/DDBJ databases">
        <authorList>
            <person name="Fan A."/>
            <person name="Zhang F.Y."/>
            <person name="Zhang L."/>
        </authorList>
    </citation>
    <scope>NUCLEOTIDE SEQUENCE</scope>
    <source>
        <strain evidence="1">Y61</strain>
    </source>
</reference>